<comment type="caution">
    <text evidence="1">The sequence shown here is derived from an EMBL/GenBank/DDBJ whole genome shotgun (WGS) entry which is preliminary data.</text>
</comment>
<dbReference type="EMBL" id="JARK01001362">
    <property type="protein sequence ID" value="EYC18925.1"/>
    <property type="molecule type" value="Genomic_DNA"/>
</dbReference>
<evidence type="ECO:0000313" key="2">
    <source>
        <dbReference type="Proteomes" id="UP000024635"/>
    </source>
</evidence>
<keyword evidence="2" id="KW-1185">Reference proteome</keyword>
<proteinExistence type="predicted"/>
<accession>A0A016UUQ9</accession>
<name>A0A016UUQ9_9BILA</name>
<sequence>MFHVEYSTLCRRRSCDSDFDGYRLLLGRAAATPAMLLRRLFLSDLVSLTMVTQGAILRISAVYSLKLKFYIVFPGRTECKLLNSTYNLLVPRWRTGAPLVITRSAGCVTAANQLSIDRQQDATRDSERCATTELTN</sequence>
<reference evidence="2" key="1">
    <citation type="journal article" date="2015" name="Nat. Genet.">
        <title>The genome and transcriptome of the zoonotic hookworm Ancylostoma ceylanicum identify infection-specific gene families.</title>
        <authorList>
            <person name="Schwarz E.M."/>
            <person name="Hu Y."/>
            <person name="Antoshechkin I."/>
            <person name="Miller M.M."/>
            <person name="Sternberg P.W."/>
            <person name="Aroian R.V."/>
        </authorList>
    </citation>
    <scope>NUCLEOTIDE SEQUENCE</scope>
    <source>
        <strain evidence="2">HY135</strain>
    </source>
</reference>
<dbReference type="AlphaFoldDB" id="A0A016UUQ9"/>
<dbReference type="OrthoDB" id="10017054at2759"/>
<organism evidence="1 2">
    <name type="scientific">Ancylostoma ceylanicum</name>
    <dbReference type="NCBI Taxonomy" id="53326"/>
    <lineage>
        <taxon>Eukaryota</taxon>
        <taxon>Metazoa</taxon>
        <taxon>Ecdysozoa</taxon>
        <taxon>Nematoda</taxon>
        <taxon>Chromadorea</taxon>
        <taxon>Rhabditida</taxon>
        <taxon>Rhabditina</taxon>
        <taxon>Rhabditomorpha</taxon>
        <taxon>Strongyloidea</taxon>
        <taxon>Ancylostomatidae</taxon>
        <taxon>Ancylostomatinae</taxon>
        <taxon>Ancylostoma</taxon>
    </lineage>
</organism>
<gene>
    <name evidence="1" type="primary">Acey_s0026.g1454</name>
    <name evidence="1" type="ORF">Y032_0026g1454</name>
</gene>
<protein>
    <submittedName>
        <fullName evidence="1">Uncharacterized protein</fullName>
    </submittedName>
</protein>
<evidence type="ECO:0000313" key="1">
    <source>
        <dbReference type="EMBL" id="EYC18925.1"/>
    </source>
</evidence>
<dbReference type="Proteomes" id="UP000024635">
    <property type="component" value="Unassembled WGS sequence"/>
</dbReference>